<dbReference type="OrthoDB" id="308383at2759"/>
<dbReference type="InterPro" id="IPR003616">
    <property type="entry name" value="Post-SET_dom"/>
</dbReference>
<evidence type="ECO:0000256" key="1">
    <source>
        <dbReference type="ARBA" id="ARBA00004286"/>
    </source>
</evidence>
<dbReference type="Pfam" id="PF00856">
    <property type="entry name" value="SET"/>
    <property type="match status" value="1"/>
</dbReference>
<accession>A0A9P6B9U2</accession>
<feature type="domain" description="Post-SET" evidence="9">
    <location>
        <begin position="205"/>
        <end position="221"/>
    </location>
</feature>
<evidence type="ECO:0000256" key="5">
    <source>
        <dbReference type="ARBA" id="ARBA00022691"/>
    </source>
</evidence>
<evidence type="ECO:0000313" key="10">
    <source>
        <dbReference type="EMBL" id="KAF9520393.1"/>
    </source>
</evidence>
<evidence type="ECO:0000256" key="7">
    <source>
        <dbReference type="ARBA" id="ARBA00022833"/>
    </source>
</evidence>
<dbReference type="InterPro" id="IPR001214">
    <property type="entry name" value="SET_dom"/>
</dbReference>
<dbReference type="Proteomes" id="UP000886523">
    <property type="component" value="Unassembled WGS sequence"/>
</dbReference>
<name>A0A9P6B9U2_9AGAM</name>
<dbReference type="SUPFAM" id="SSF82199">
    <property type="entry name" value="SET domain"/>
    <property type="match status" value="1"/>
</dbReference>
<dbReference type="PROSITE" id="PS50868">
    <property type="entry name" value="POST_SET"/>
    <property type="match status" value="1"/>
</dbReference>
<dbReference type="PANTHER" id="PTHR46223">
    <property type="entry name" value="HISTONE-LYSINE N-METHYLTRANSFERASE SUV39H"/>
    <property type="match status" value="1"/>
</dbReference>
<dbReference type="SMART" id="SM00317">
    <property type="entry name" value="SET"/>
    <property type="match status" value="1"/>
</dbReference>
<sequence>MVPELVKSGQAFCYNPDGTLKGYLEKTVIIECNSDCLCDDNCVNRTIQQGRKIKINLEKTKKKGWGVFAKQNIKAGTFVGIYAGELVKEEEAERRGMRIACRLYGVLGRTYMFDIDFGHLSEFSPADREILYAVDAFHVGNHTRFLNHSCEPNCYIVAAYIEEPDIERPFLAIFTSSDVRAGHELTFDYAGGPKKDESEGEKLAVYAKCECGARGCRGYMFT</sequence>
<feature type="domain" description="SET" evidence="8">
    <location>
        <begin position="53"/>
        <end position="190"/>
    </location>
</feature>
<evidence type="ECO:0008006" key="12">
    <source>
        <dbReference type="Google" id="ProtNLM"/>
    </source>
</evidence>
<proteinExistence type="predicted"/>
<dbReference type="PANTHER" id="PTHR46223:SF3">
    <property type="entry name" value="HISTONE-LYSINE N-METHYLTRANSFERASE SET-23"/>
    <property type="match status" value="1"/>
</dbReference>
<dbReference type="PROSITE" id="PS50280">
    <property type="entry name" value="SET"/>
    <property type="match status" value="1"/>
</dbReference>
<evidence type="ECO:0000256" key="6">
    <source>
        <dbReference type="ARBA" id="ARBA00022723"/>
    </source>
</evidence>
<keyword evidence="11" id="KW-1185">Reference proteome</keyword>
<dbReference type="InterPro" id="IPR050973">
    <property type="entry name" value="H3K9_Histone-Lys_N-MTase"/>
</dbReference>
<keyword evidence="7" id="KW-0862">Zinc</keyword>
<dbReference type="EMBL" id="MU128912">
    <property type="protein sequence ID" value="KAF9520393.1"/>
    <property type="molecule type" value="Genomic_DNA"/>
</dbReference>
<reference evidence="10" key="1">
    <citation type="journal article" date="2020" name="Nat. Commun.">
        <title>Large-scale genome sequencing of mycorrhizal fungi provides insights into the early evolution of symbiotic traits.</title>
        <authorList>
            <person name="Miyauchi S."/>
            <person name="Kiss E."/>
            <person name="Kuo A."/>
            <person name="Drula E."/>
            <person name="Kohler A."/>
            <person name="Sanchez-Garcia M."/>
            <person name="Morin E."/>
            <person name="Andreopoulos B."/>
            <person name="Barry K.W."/>
            <person name="Bonito G."/>
            <person name="Buee M."/>
            <person name="Carver A."/>
            <person name="Chen C."/>
            <person name="Cichocki N."/>
            <person name="Clum A."/>
            <person name="Culley D."/>
            <person name="Crous P.W."/>
            <person name="Fauchery L."/>
            <person name="Girlanda M."/>
            <person name="Hayes R.D."/>
            <person name="Keri Z."/>
            <person name="LaButti K."/>
            <person name="Lipzen A."/>
            <person name="Lombard V."/>
            <person name="Magnuson J."/>
            <person name="Maillard F."/>
            <person name="Murat C."/>
            <person name="Nolan M."/>
            <person name="Ohm R.A."/>
            <person name="Pangilinan J."/>
            <person name="Pereira M.F."/>
            <person name="Perotto S."/>
            <person name="Peter M."/>
            <person name="Pfister S."/>
            <person name="Riley R."/>
            <person name="Sitrit Y."/>
            <person name="Stielow J.B."/>
            <person name="Szollosi G."/>
            <person name="Zifcakova L."/>
            <person name="Stursova M."/>
            <person name="Spatafora J.W."/>
            <person name="Tedersoo L."/>
            <person name="Vaario L.M."/>
            <person name="Yamada A."/>
            <person name="Yan M."/>
            <person name="Wang P."/>
            <person name="Xu J."/>
            <person name="Bruns T."/>
            <person name="Baldrian P."/>
            <person name="Vilgalys R."/>
            <person name="Dunand C."/>
            <person name="Henrissat B."/>
            <person name="Grigoriev I.V."/>
            <person name="Hibbett D."/>
            <person name="Nagy L.G."/>
            <person name="Martin F.M."/>
        </authorList>
    </citation>
    <scope>NUCLEOTIDE SEQUENCE</scope>
    <source>
        <strain evidence="10">UP504</strain>
    </source>
</reference>
<dbReference type="GO" id="GO:0046872">
    <property type="term" value="F:metal ion binding"/>
    <property type="evidence" value="ECO:0007669"/>
    <property type="project" value="UniProtKB-KW"/>
</dbReference>
<organism evidence="10 11">
    <name type="scientific">Hydnum rufescens UP504</name>
    <dbReference type="NCBI Taxonomy" id="1448309"/>
    <lineage>
        <taxon>Eukaryota</taxon>
        <taxon>Fungi</taxon>
        <taxon>Dikarya</taxon>
        <taxon>Basidiomycota</taxon>
        <taxon>Agaricomycotina</taxon>
        <taxon>Agaricomycetes</taxon>
        <taxon>Cantharellales</taxon>
        <taxon>Hydnaceae</taxon>
        <taxon>Hydnum</taxon>
    </lineage>
</organism>
<keyword evidence="6" id="KW-0479">Metal-binding</keyword>
<dbReference type="GO" id="GO:0032259">
    <property type="term" value="P:methylation"/>
    <property type="evidence" value="ECO:0007669"/>
    <property type="project" value="UniProtKB-KW"/>
</dbReference>
<comment type="caution">
    <text evidence="10">The sequence shown here is derived from an EMBL/GenBank/DDBJ whole genome shotgun (WGS) entry which is preliminary data.</text>
</comment>
<dbReference type="Gene3D" id="2.170.270.10">
    <property type="entry name" value="SET domain"/>
    <property type="match status" value="1"/>
</dbReference>
<keyword evidence="5" id="KW-0949">S-adenosyl-L-methionine</keyword>
<dbReference type="InterPro" id="IPR046341">
    <property type="entry name" value="SET_dom_sf"/>
</dbReference>
<keyword evidence="2" id="KW-0158">Chromosome</keyword>
<evidence type="ECO:0000256" key="3">
    <source>
        <dbReference type="ARBA" id="ARBA00022603"/>
    </source>
</evidence>
<evidence type="ECO:0000256" key="4">
    <source>
        <dbReference type="ARBA" id="ARBA00022679"/>
    </source>
</evidence>
<evidence type="ECO:0000313" key="11">
    <source>
        <dbReference type="Proteomes" id="UP000886523"/>
    </source>
</evidence>
<evidence type="ECO:0000259" key="9">
    <source>
        <dbReference type="PROSITE" id="PS50868"/>
    </source>
</evidence>
<protein>
    <recommendedName>
        <fullName evidence="12">Histone-lysine N-methyltransferase</fullName>
    </recommendedName>
</protein>
<dbReference type="GO" id="GO:0005694">
    <property type="term" value="C:chromosome"/>
    <property type="evidence" value="ECO:0007669"/>
    <property type="project" value="UniProtKB-SubCell"/>
</dbReference>
<gene>
    <name evidence="10" type="ORF">BS47DRAFT_1287188</name>
</gene>
<comment type="subcellular location">
    <subcellularLocation>
        <location evidence="1">Chromosome</location>
    </subcellularLocation>
</comment>
<evidence type="ECO:0000256" key="2">
    <source>
        <dbReference type="ARBA" id="ARBA00022454"/>
    </source>
</evidence>
<dbReference type="AlphaFoldDB" id="A0A9P6B9U2"/>
<evidence type="ECO:0000259" key="8">
    <source>
        <dbReference type="PROSITE" id="PS50280"/>
    </source>
</evidence>
<keyword evidence="3" id="KW-0489">Methyltransferase</keyword>
<dbReference type="GO" id="GO:0008168">
    <property type="term" value="F:methyltransferase activity"/>
    <property type="evidence" value="ECO:0007669"/>
    <property type="project" value="UniProtKB-KW"/>
</dbReference>
<keyword evidence="4" id="KW-0808">Transferase</keyword>